<dbReference type="SUPFAM" id="SSF52402">
    <property type="entry name" value="Adenine nucleotide alpha hydrolases-like"/>
    <property type="match status" value="1"/>
</dbReference>
<sequence length="231" mass="24191">MWRLDPVPAPEPAVTRVLAPLDPTSAVEATATALARLLAADVRHVDPRDLAAGVHDRDVVAAVVSAEPGGALAPDGWERVAGGADRPVAVVPRLRRPPVTIDRVLVPLDGSPESAAAAADTVGLCAAGGADLVVLHVFDARTVPRYWDQAAHARADWEREFLARWCAVPGARLHLRSGVPGEHVADVARVEAADLIALGWSGTLAPGRARTVRRTLAEATVPVLLIPAGLR</sequence>
<organism evidence="2 3">
    <name type="scientific">Spirilliplanes yamanashiensis</name>
    <dbReference type="NCBI Taxonomy" id="42233"/>
    <lineage>
        <taxon>Bacteria</taxon>
        <taxon>Bacillati</taxon>
        <taxon>Actinomycetota</taxon>
        <taxon>Actinomycetes</taxon>
        <taxon>Micromonosporales</taxon>
        <taxon>Micromonosporaceae</taxon>
        <taxon>Spirilliplanes</taxon>
    </lineage>
</organism>
<proteinExistence type="predicted"/>
<gene>
    <name evidence="2" type="ORF">Sya03_24320</name>
</gene>
<evidence type="ECO:0000313" key="2">
    <source>
        <dbReference type="EMBL" id="GIJ03080.1"/>
    </source>
</evidence>
<protein>
    <recommendedName>
        <fullName evidence="1">UspA domain-containing protein</fullName>
    </recommendedName>
</protein>
<dbReference type="CDD" id="cd00293">
    <property type="entry name" value="USP-like"/>
    <property type="match status" value="1"/>
</dbReference>
<keyword evidence="3" id="KW-1185">Reference proteome</keyword>
<accession>A0A8J3Y7R7</accession>
<reference evidence="2" key="1">
    <citation type="submission" date="2021-01" db="EMBL/GenBank/DDBJ databases">
        <title>Whole genome shotgun sequence of Spirilliplanes yamanashiensis NBRC 15828.</title>
        <authorList>
            <person name="Komaki H."/>
            <person name="Tamura T."/>
        </authorList>
    </citation>
    <scope>NUCLEOTIDE SEQUENCE</scope>
    <source>
        <strain evidence="2">NBRC 15828</strain>
    </source>
</reference>
<evidence type="ECO:0000259" key="1">
    <source>
        <dbReference type="Pfam" id="PF00582"/>
    </source>
</evidence>
<dbReference type="Pfam" id="PF00582">
    <property type="entry name" value="Usp"/>
    <property type="match status" value="1"/>
</dbReference>
<feature type="domain" description="UspA" evidence="1">
    <location>
        <begin position="101"/>
        <end position="227"/>
    </location>
</feature>
<evidence type="ECO:0000313" key="3">
    <source>
        <dbReference type="Proteomes" id="UP000652013"/>
    </source>
</evidence>
<dbReference type="Gene3D" id="3.40.50.12370">
    <property type="match status" value="1"/>
</dbReference>
<dbReference type="AlphaFoldDB" id="A0A8J3Y7R7"/>
<dbReference type="EMBL" id="BOOY01000018">
    <property type="protein sequence ID" value="GIJ03080.1"/>
    <property type="molecule type" value="Genomic_DNA"/>
</dbReference>
<comment type="caution">
    <text evidence="2">The sequence shown here is derived from an EMBL/GenBank/DDBJ whole genome shotgun (WGS) entry which is preliminary data.</text>
</comment>
<name>A0A8J3Y7R7_9ACTN</name>
<dbReference type="Proteomes" id="UP000652013">
    <property type="component" value="Unassembled WGS sequence"/>
</dbReference>
<dbReference type="InterPro" id="IPR006016">
    <property type="entry name" value="UspA"/>
</dbReference>